<dbReference type="RefSeq" id="WP_088440141.1">
    <property type="nucleotide sequence ID" value="NZ_BMMC01000001.1"/>
</dbReference>
<dbReference type="EMBL" id="NISK01000001">
    <property type="protein sequence ID" value="OWQ99397.1"/>
    <property type="molecule type" value="Genomic_DNA"/>
</dbReference>
<keyword evidence="2" id="KW-1185">Reference proteome</keyword>
<evidence type="ECO:0008006" key="3">
    <source>
        <dbReference type="Google" id="ProtNLM"/>
    </source>
</evidence>
<dbReference type="Gene3D" id="2.40.30.100">
    <property type="entry name" value="AF2212/PG0164-like"/>
    <property type="match status" value="1"/>
</dbReference>
<sequence length="98" mass="10833">MLAFEADIIEWRGPPPYLFAPIPDHLVGEVHYAAREASYGWGMVPVTAQIGTTEFTTSLFRRGDTYVLPIKVAVQRAEGLGLGDRIGVTMQISSVIRR</sequence>
<evidence type="ECO:0000313" key="1">
    <source>
        <dbReference type="EMBL" id="OWQ99397.1"/>
    </source>
</evidence>
<dbReference type="InterPro" id="IPR037079">
    <property type="entry name" value="AF2212/PG0164-like_sf"/>
</dbReference>
<dbReference type="InterPro" id="IPR015018">
    <property type="entry name" value="DUF1905"/>
</dbReference>
<dbReference type="SUPFAM" id="SSF141694">
    <property type="entry name" value="AF2212/PG0164-like"/>
    <property type="match status" value="1"/>
</dbReference>
<dbReference type="Proteomes" id="UP000197361">
    <property type="component" value="Unassembled WGS sequence"/>
</dbReference>
<reference evidence="1 2" key="1">
    <citation type="journal article" date="2010" name="Int. J. Syst. Evol. Microbiol.">
        <title>Sphingopyxis bauzanensis sp. nov., a psychrophilic bacterium isolated from soil.</title>
        <authorList>
            <person name="Zhang D.C."/>
            <person name="Liu H.C."/>
            <person name="Xin Y.H."/>
            <person name="Zhou Y.G."/>
            <person name="Schinner F."/>
            <person name="Margesin R."/>
        </authorList>
    </citation>
    <scope>NUCLEOTIDE SEQUENCE [LARGE SCALE GENOMIC DNA]</scope>
    <source>
        <strain evidence="1 2">DSM 22271</strain>
    </source>
</reference>
<organism evidence="1 2">
    <name type="scientific">Sphingopyxis bauzanensis</name>
    <dbReference type="NCBI Taxonomy" id="651663"/>
    <lineage>
        <taxon>Bacteria</taxon>
        <taxon>Pseudomonadati</taxon>
        <taxon>Pseudomonadota</taxon>
        <taxon>Alphaproteobacteria</taxon>
        <taxon>Sphingomonadales</taxon>
        <taxon>Sphingomonadaceae</taxon>
        <taxon>Sphingopyxis</taxon>
    </lineage>
</organism>
<evidence type="ECO:0000313" key="2">
    <source>
        <dbReference type="Proteomes" id="UP000197361"/>
    </source>
</evidence>
<gene>
    <name evidence="1" type="ORF">CDQ92_04470</name>
</gene>
<dbReference type="Pfam" id="PF08922">
    <property type="entry name" value="DUF1905"/>
    <property type="match status" value="1"/>
</dbReference>
<dbReference type="AlphaFoldDB" id="A0A246K366"/>
<comment type="caution">
    <text evidence="1">The sequence shown here is derived from an EMBL/GenBank/DDBJ whole genome shotgun (WGS) entry which is preliminary data.</text>
</comment>
<name>A0A246K366_9SPHN</name>
<accession>A0A246K366</accession>
<proteinExistence type="predicted"/>
<dbReference type="OrthoDB" id="9808666at2"/>
<protein>
    <recommendedName>
        <fullName evidence="3">DUF1905 domain-containing protein</fullName>
    </recommendedName>
</protein>